<dbReference type="Proteomes" id="UP000663852">
    <property type="component" value="Unassembled WGS sequence"/>
</dbReference>
<accession>A0A814KCD2</accession>
<evidence type="ECO:0000313" key="3">
    <source>
        <dbReference type="Proteomes" id="UP000663828"/>
    </source>
</evidence>
<evidence type="ECO:0000313" key="1">
    <source>
        <dbReference type="EMBL" id="CAF1050580.1"/>
    </source>
</evidence>
<proteinExistence type="predicted"/>
<keyword evidence="3" id="KW-1185">Reference proteome</keyword>
<reference evidence="1" key="1">
    <citation type="submission" date="2021-02" db="EMBL/GenBank/DDBJ databases">
        <authorList>
            <person name="Nowell W R."/>
        </authorList>
    </citation>
    <scope>NUCLEOTIDE SEQUENCE</scope>
</reference>
<evidence type="ECO:0000313" key="2">
    <source>
        <dbReference type="EMBL" id="CAF1133558.1"/>
    </source>
</evidence>
<organism evidence="1 3">
    <name type="scientific">Adineta ricciae</name>
    <name type="common">Rotifer</name>
    <dbReference type="NCBI Taxonomy" id="249248"/>
    <lineage>
        <taxon>Eukaryota</taxon>
        <taxon>Metazoa</taxon>
        <taxon>Spiralia</taxon>
        <taxon>Gnathifera</taxon>
        <taxon>Rotifera</taxon>
        <taxon>Eurotatoria</taxon>
        <taxon>Bdelloidea</taxon>
        <taxon>Adinetida</taxon>
        <taxon>Adinetidae</taxon>
        <taxon>Adineta</taxon>
    </lineage>
</organism>
<gene>
    <name evidence="2" type="ORF">EDS130_LOCUS21703</name>
    <name evidence="1" type="ORF">XAT740_LOCUS15750</name>
</gene>
<comment type="caution">
    <text evidence="1">The sequence shown here is derived from an EMBL/GenBank/DDBJ whole genome shotgun (WGS) entry which is preliminary data.</text>
</comment>
<dbReference type="EMBL" id="CAJNOJ010000110">
    <property type="protein sequence ID" value="CAF1133558.1"/>
    <property type="molecule type" value="Genomic_DNA"/>
</dbReference>
<name>A0A814KCD2_ADIRI</name>
<dbReference type="AlphaFoldDB" id="A0A814KCD2"/>
<dbReference type="EMBL" id="CAJNOR010000984">
    <property type="protein sequence ID" value="CAF1050580.1"/>
    <property type="molecule type" value="Genomic_DNA"/>
</dbReference>
<dbReference type="Proteomes" id="UP000663828">
    <property type="component" value="Unassembled WGS sequence"/>
</dbReference>
<sequence length="173" mass="19123">MLVTVTETVSYGSYPVARKRPTNSSLGTGSDLTTVSKNMIRVKESIGRVSEADGRIRGQIPITGNYWKATDLARSCRTVLIWANSYSINQKATHYSYEAILRTSTGSSAKWEKNSTSRSRYKNATTNCTCLRYNYIQGVRTYNEQNGSRSSSSTGVTVSSVDICTTQQSEERG</sequence>
<protein>
    <submittedName>
        <fullName evidence="1">Uncharacterized protein</fullName>
    </submittedName>
</protein>